<organism evidence="1">
    <name type="scientific">Gongylonema pulchrum</name>
    <dbReference type="NCBI Taxonomy" id="637853"/>
    <lineage>
        <taxon>Eukaryota</taxon>
        <taxon>Metazoa</taxon>
        <taxon>Ecdysozoa</taxon>
        <taxon>Nematoda</taxon>
        <taxon>Chromadorea</taxon>
        <taxon>Rhabditida</taxon>
        <taxon>Spirurina</taxon>
        <taxon>Spiruromorpha</taxon>
        <taxon>Spiruroidea</taxon>
        <taxon>Gongylonematidae</taxon>
        <taxon>Gongylonema</taxon>
    </lineage>
</organism>
<evidence type="ECO:0000313" key="1">
    <source>
        <dbReference type="WBParaSite" id="GPUH_0000210301-mRNA-1"/>
    </source>
</evidence>
<dbReference type="Pfam" id="PF03269">
    <property type="entry name" value="DUF268"/>
    <property type="match status" value="1"/>
</dbReference>
<accession>A0A183D057</accession>
<protein>
    <submittedName>
        <fullName evidence="1">Sodium:proton antiporter</fullName>
    </submittedName>
</protein>
<dbReference type="WBParaSite" id="GPUH_0000210301-mRNA-1">
    <property type="protein sequence ID" value="GPUH_0000210301-mRNA-1"/>
    <property type="gene ID" value="GPUH_0000210301"/>
</dbReference>
<name>A0A183D057_9BILA</name>
<reference evidence="1" key="1">
    <citation type="submission" date="2016-06" db="UniProtKB">
        <authorList>
            <consortium name="WormBaseParasite"/>
        </authorList>
    </citation>
    <scope>IDENTIFICATION</scope>
</reference>
<proteinExistence type="predicted"/>
<dbReference type="AlphaFoldDB" id="A0A183D057"/>
<dbReference type="InterPro" id="IPR004951">
    <property type="entry name" value="DUF268_CAE_spp"/>
</dbReference>
<sequence>LGRYSDPLDPIADLFEMQKLSCLMKKNALLFLGIPVGIDMVTFNAHRIYGRVRLPMLLEGLIFQFPLLY</sequence>